<dbReference type="Pfam" id="PF00072">
    <property type="entry name" value="Response_reg"/>
    <property type="match status" value="2"/>
</dbReference>
<evidence type="ECO:0000259" key="16">
    <source>
        <dbReference type="PROSITE" id="PS50887"/>
    </source>
</evidence>
<dbReference type="SMART" id="SM00073">
    <property type="entry name" value="HPT"/>
    <property type="match status" value="1"/>
</dbReference>
<keyword evidence="9" id="KW-0472">Membrane</keyword>
<name>A0AA38XSC0_9EURO</name>
<dbReference type="EMBL" id="JAPDRN010000129">
    <property type="protein sequence ID" value="KAJ9619754.1"/>
    <property type="molecule type" value="Genomic_DNA"/>
</dbReference>
<evidence type="ECO:0000256" key="2">
    <source>
        <dbReference type="ARBA" id="ARBA00022475"/>
    </source>
</evidence>
<feature type="compositionally biased region" description="Low complexity" evidence="12">
    <location>
        <begin position="27"/>
        <end position="39"/>
    </location>
</feature>
<dbReference type="GO" id="GO:0005886">
    <property type="term" value="C:plasma membrane"/>
    <property type="evidence" value="ECO:0007669"/>
    <property type="project" value="UniProtKB-SubCell"/>
</dbReference>
<dbReference type="Pfam" id="PF00563">
    <property type="entry name" value="EAL"/>
    <property type="match status" value="1"/>
</dbReference>
<evidence type="ECO:0000259" key="13">
    <source>
        <dbReference type="PROSITE" id="PS50109"/>
    </source>
</evidence>
<dbReference type="SUPFAM" id="SSF55874">
    <property type="entry name" value="ATPase domain of HSP90 chaperone/DNA topoisomerase II/histidine kinase"/>
    <property type="match status" value="1"/>
</dbReference>
<evidence type="ECO:0000259" key="15">
    <source>
        <dbReference type="PROSITE" id="PS50883"/>
    </source>
</evidence>
<dbReference type="SMART" id="SM00052">
    <property type="entry name" value="EAL"/>
    <property type="match status" value="1"/>
</dbReference>
<dbReference type="FunFam" id="3.30.565.10:FF:000010">
    <property type="entry name" value="Sensor histidine kinase RcsC"/>
    <property type="match status" value="1"/>
</dbReference>
<dbReference type="InterPro" id="IPR011006">
    <property type="entry name" value="CheY-like_superfamily"/>
</dbReference>
<dbReference type="InterPro" id="IPR005467">
    <property type="entry name" value="His_kinase_dom"/>
</dbReference>
<evidence type="ECO:0000256" key="10">
    <source>
        <dbReference type="PROSITE-ProRule" id="PRU00110"/>
    </source>
</evidence>
<feature type="modified residue" description="Phosphohistidine" evidence="10">
    <location>
        <position position="1293"/>
    </location>
</feature>
<feature type="region of interest" description="Disordered" evidence="12">
    <location>
        <begin position="1"/>
        <end position="80"/>
    </location>
</feature>
<dbReference type="CDD" id="cd17546">
    <property type="entry name" value="REC_hyHK_CKI1_RcsC-like"/>
    <property type="match status" value="2"/>
</dbReference>
<evidence type="ECO:0000256" key="6">
    <source>
        <dbReference type="ARBA" id="ARBA00022840"/>
    </source>
</evidence>
<feature type="region of interest" description="Disordered" evidence="12">
    <location>
        <begin position="1208"/>
        <end position="1237"/>
    </location>
</feature>
<dbReference type="CDD" id="cd16922">
    <property type="entry name" value="HATPase_EvgS-ArcB-TorS-like"/>
    <property type="match status" value="1"/>
</dbReference>
<dbReference type="PROSITE" id="PS50883">
    <property type="entry name" value="EAL"/>
    <property type="match status" value="1"/>
</dbReference>
<dbReference type="Gene3D" id="3.40.50.2300">
    <property type="match status" value="2"/>
</dbReference>
<dbReference type="SMART" id="SM00388">
    <property type="entry name" value="HisKA"/>
    <property type="match status" value="1"/>
</dbReference>
<dbReference type="CDD" id="cd00082">
    <property type="entry name" value="HisKA"/>
    <property type="match status" value="1"/>
</dbReference>
<keyword evidence="6" id="KW-0067">ATP-binding</keyword>
<keyword evidence="2" id="KW-1003">Cell membrane</keyword>
<dbReference type="InterPro" id="IPR029787">
    <property type="entry name" value="Nucleotide_cyclase"/>
</dbReference>
<keyword evidence="8" id="KW-0902">Two-component regulatory system</keyword>
<evidence type="ECO:0000256" key="1">
    <source>
        <dbReference type="ARBA" id="ARBA00004651"/>
    </source>
</evidence>
<dbReference type="Gene3D" id="3.30.565.10">
    <property type="entry name" value="Histidine kinase-like ATPase, C-terminal domain"/>
    <property type="match status" value="1"/>
</dbReference>
<dbReference type="InterPro" id="IPR003661">
    <property type="entry name" value="HisK_dim/P_dom"/>
</dbReference>
<dbReference type="InterPro" id="IPR035919">
    <property type="entry name" value="EAL_sf"/>
</dbReference>
<dbReference type="Pfam" id="PF00512">
    <property type="entry name" value="HisKA"/>
    <property type="match status" value="1"/>
</dbReference>
<evidence type="ECO:0000259" key="17">
    <source>
        <dbReference type="PROSITE" id="PS50894"/>
    </source>
</evidence>
<protein>
    <recommendedName>
        <fullName evidence="19">Histidine kinase</fullName>
    </recommendedName>
</protein>
<evidence type="ECO:0000256" key="4">
    <source>
        <dbReference type="ARBA" id="ARBA00022692"/>
    </source>
</evidence>
<evidence type="ECO:0000313" key="18">
    <source>
        <dbReference type="EMBL" id="KAJ9619754.1"/>
    </source>
</evidence>
<dbReference type="InterPro" id="IPR003594">
    <property type="entry name" value="HATPase_dom"/>
</dbReference>
<sequence length="1353" mass="146037">MAANESATGPRPGRAETPPADHWQRWAAPLAAAAPAEAPSSTTVQVPASSAPSDGARLAAPPPLPSAAALPEAGNSDMAPVDADSPYRVLIVEDDRAQALFAQSVLHGAGMQAIVLGDADGVQQAIREQRPDLILMDLHLPGLDGMRLTAMIRQQPGMQLLPIVFLSGDPDPERQFEVLDCGADDYLSKPIRPRHLIAAVANRIRRARAQAATLSGANGAPATSNPETGLPTRHHVLQQLNATLAQHERGGVFFVEISSALGLRERYGYAAFERLMVQAGQRLAEAGHPHLLARLNDNSFLLLARNTDEDSLEAIAGTLREQLSARAFVIRDDESVHLRGVVGYAPLSPGFDDASSALEAVERTTLQARLLSAGVAGHVHRQVTTEQEHLALLEGQLELAYQPIVAVAGGSSAQYQLLLRLRQADGSVLTAGQVIPAAEAAGRIADLDQQVLEHAMGLLDLYRHATQPLNLFVSQSLRTLQRDAFADWLLESLQQRRLPGSALVIDVRLPDALIHTVPLQQFCQRMASVGVRFCLSQFEPGSEALALLTQLPLSFVRMAARFSSSHSNPDTREELRRSIEQAHAAGLLIIGQQIEDPQAAAAMWVGGVDYIQGNMVQSAVSSTVALLAVLALAIIALLVLGLRLRSRNRTLAALQRDRITLISERDQLRRTTERQGQLEHQLLQAKQAAEAAVLAKGEFLATMSHEIRTPLNGILPMLELIARGPLGEDQRQMLATASASSQQLLRIVDDILDYSRLEAQALELEITSFNLRELLDGVVQLLQRAAEAKGLTLSLQLDPAVRLPVRGDPVRLRQVLGNLLANAIKFTARGQVQLRVQRLGEGPAQHQLRFEVIDTGIGIDEAQQARLFQSFSQADASTTRIYGGTGLGLAICKRITDLMHGDIGVRSTPGQGATFWFEIPLLKVPGDLPALARSPAALLLYTADAQLQPRVERIAAHHGLQVQLLASIDDAMERLRAAPRPGQSTPAWLLIDARHRRNGEAALQRALAERGADDTLQVLWLQDDPVAPRPRQQQLHSSFNDAALHALLAQPTATARPAALLANAEDAQPAATLPSLDLRVLLVEDNTVNRMVAEHLLLVFQCQVRNAADGEQALALLREGGIDVVLMDCQMPVLDGYGATQRWRREEAEAGRTRLPIIAMTANAMAGDRERCLQAGMDDYLSKPITREALHALLQRWGRVSADRGHAALPEPLPLPAAPSALDGESPRDDQARSTPIPQLVLDRSVLDELHAVIGDAAAQIVAVFLEDAPQLVQQLQQAAQGNDIERLQALSHSLKSSSANVGALSLSAVARRIEHEARSGSLQRPAVAVALLVAEFARARVALTGYLAGQAR</sequence>
<feature type="domain" description="Response regulatory" evidence="14">
    <location>
        <begin position="1079"/>
        <end position="1198"/>
    </location>
</feature>
<dbReference type="InterPro" id="IPR001633">
    <property type="entry name" value="EAL_dom"/>
</dbReference>
<feature type="domain" description="Response regulatory" evidence="14">
    <location>
        <begin position="88"/>
        <end position="204"/>
    </location>
</feature>
<dbReference type="Gene3D" id="3.30.70.270">
    <property type="match status" value="1"/>
</dbReference>
<dbReference type="InterPro" id="IPR043128">
    <property type="entry name" value="Rev_trsase/Diguanyl_cyclase"/>
</dbReference>
<keyword evidence="5" id="KW-0547">Nucleotide-binding</keyword>
<dbReference type="InterPro" id="IPR036097">
    <property type="entry name" value="HisK_dim/P_sf"/>
</dbReference>
<dbReference type="Pfam" id="PF01627">
    <property type="entry name" value="Hpt"/>
    <property type="match status" value="1"/>
</dbReference>
<gene>
    <name evidence="18" type="ORF">H2204_012515</name>
</gene>
<evidence type="ECO:0000256" key="8">
    <source>
        <dbReference type="ARBA" id="ARBA00023012"/>
    </source>
</evidence>
<accession>A0AA38XSC0</accession>
<feature type="domain" description="EAL" evidence="15">
    <location>
        <begin position="381"/>
        <end position="633"/>
    </location>
</feature>
<dbReference type="SUPFAM" id="SSF55073">
    <property type="entry name" value="Nucleotide cyclase"/>
    <property type="match status" value="1"/>
</dbReference>
<keyword evidence="4" id="KW-0812">Transmembrane</keyword>
<dbReference type="SUPFAM" id="SSF47226">
    <property type="entry name" value="Histidine-containing phosphotransfer domain, HPT domain"/>
    <property type="match status" value="1"/>
</dbReference>
<feature type="domain" description="GGDEF" evidence="16">
    <location>
        <begin position="248"/>
        <end position="386"/>
    </location>
</feature>
<evidence type="ECO:0000256" key="3">
    <source>
        <dbReference type="ARBA" id="ARBA00022553"/>
    </source>
</evidence>
<dbReference type="Gene3D" id="3.20.20.450">
    <property type="entry name" value="EAL domain"/>
    <property type="match status" value="1"/>
</dbReference>
<dbReference type="PROSITE" id="PS50109">
    <property type="entry name" value="HIS_KIN"/>
    <property type="match status" value="1"/>
</dbReference>
<dbReference type="Pfam" id="PF00990">
    <property type="entry name" value="GGDEF"/>
    <property type="match status" value="1"/>
</dbReference>
<evidence type="ECO:0000256" key="5">
    <source>
        <dbReference type="ARBA" id="ARBA00022741"/>
    </source>
</evidence>
<dbReference type="SMART" id="SM00448">
    <property type="entry name" value="REC"/>
    <property type="match status" value="2"/>
</dbReference>
<evidence type="ECO:0000256" key="7">
    <source>
        <dbReference type="ARBA" id="ARBA00022989"/>
    </source>
</evidence>
<proteinExistence type="predicted"/>
<keyword evidence="7" id="KW-1133">Transmembrane helix</keyword>
<dbReference type="SUPFAM" id="SSF141868">
    <property type="entry name" value="EAL domain-like"/>
    <property type="match status" value="1"/>
</dbReference>
<dbReference type="PANTHER" id="PTHR45339:SF1">
    <property type="entry name" value="HYBRID SIGNAL TRANSDUCTION HISTIDINE KINASE J"/>
    <property type="match status" value="1"/>
</dbReference>
<dbReference type="InterPro" id="IPR001789">
    <property type="entry name" value="Sig_transdc_resp-reg_receiver"/>
</dbReference>
<comment type="subcellular location">
    <subcellularLocation>
        <location evidence="1">Cell membrane</location>
        <topology evidence="1">Multi-pass membrane protein</topology>
    </subcellularLocation>
</comment>
<dbReference type="SMART" id="SM00387">
    <property type="entry name" value="HATPase_c"/>
    <property type="match status" value="1"/>
</dbReference>
<feature type="domain" description="Histidine kinase" evidence="13">
    <location>
        <begin position="702"/>
        <end position="923"/>
    </location>
</feature>
<dbReference type="PROSITE" id="PS50110">
    <property type="entry name" value="RESPONSE_REGULATORY"/>
    <property type="match status" value="2"/>
</dbReference>
<feature type="modified residue" description="4-aspartylphosphate" evidence="11">
    <location>
        <position position="1128"/>
    </location>
</feature>
<dbReference type="PANTHER" id="PTHR45339">
    <property type="entry name" value="HYBRID SIGNAL TRANSDUCTION HISTIDINE KINASE J"/>
    <property type="match status" value="1"/>
</dbReference>
<dbReference type="GO" id="GO:0000155">
    <property type="term" value="F:phosphorelay sensor kinase activity"/>
    <property type="evidence" value="ECO:0007669"/>
    <property type="project" value="InterPro"/>
</dbReference>
<dbReference type="InterPro" id="IPR004358">
    <property type="entry name" value="Sig_transdc_His_kin-like_C"/>
</dbReference>
<dbReference type="SUPFAM" id="SSF47384">
    <property type="entry name" value="Homodimeric domain of signal transducing histidine kinase"/>
    <property type="match status" value="1"/>
</dbReference>
<keyword evidence="3 11" id="KW-0597">Phosphoprotein</keyword>
<feature type="compositionally biased region" description="Polar residues" evidence="12">
    <location>
        <begin position="40"/>
        <end position="52"/>
    </location>
</feature>
<dbReference type="SUPFAM" id="SSF52172">
    <property type="entry name" value="CheY-like"/>
    <property type="match status" value="2"/>
</dbReference>
<evidence type="ECO:0000256" key="9">
    <source>
        <dbReference type="ARBA" id="ARBA00023136"/>
    </source>
</evidence>
<dbReference type="Gene3D" id="1.20.120.160">
    <property type="entry name" value="HPT domain"/>
    <property type="match status" value="1"/>
</dbReference>
<dbReference type="SMART" id="SM00267">
    <property type="entry name" value="GGDEF"/>
    <property type="match status" value="1"/>
</dbReference>
<dbReference type="Gene3D" id="1.10.287.130">
    <property type="match status" value="1"/>
</dbReference>
<dbReference type="GO" id="GO:0005524">
    <property type="term" value="F:ATP binding"/>
    <property type="evidence" value="ECO:0007669"/>
    <property type="project" value="UniProtKB-KW"/>
</dbReference>
<dbReference type="PROSITE" id="PS50887">
    <property type="entry name" value="GGDEF"/>
    <property type="match status" value="1"/>
</dbReference>
<evidence type="ECO:0000256" key="12">
    <source>
        <dbReference type="SAM" id="MobiDB-lite"/>
    </source>
</evidence>
<feature type="modified residue" description="4-aspartylphosphate" evidence="11">
    <location>
        <position position="137"/>
    </location>
</feature>
<dbReference type="InterPro" id="IPR036641">
    <property type="entry name" value="HPT_dom_sf"/>
</dbReference>
<comment type="caution">
    <text evidence="18">The sequence shown here is derived from an EMBL/GenBank/DDBJ whole genome shotgun (WGS) entry which is preliminary data.</text>
</comment>
<feature type="domain" description="HPt" evidence="17">
    <location>
        <begin position="1254"/>
        <end position="1351"/>
    </location>
</feature>
<reference evidence="18" key="1">
    <citation type="submission" date="2022-10" db="EMBL/GenBank/DDBJ databases">
        <title>Culturing micro-colonial fungi from biological soil crusts in the Mojave desert and describing Neophaeococcomyces mojavensis, and introducing the new genera and species Taxawa tesnikishii.</title>
        <authorList>
            <person name="Kurbessoian T."/>
            <person name="Stajich J.E."/>
        </authorList>
    </citation>
    <scope>NUCLEOTIDE SEQUENCE</scope>
    <source>
        <strain evidence="18">TK_35</strain>
    </source>
</reference>
<dbReference type="InterPro" id="IPR000160">
    <property type="entry name" value="GGDEF_dom"/>
</dbReference>
<dbReference type="Pfam" id="PF02518">
    <property type="entry name" value="HATPase_c"/>
    <property type="match status" value="1"/>
</dbReference>
<dbReference type="InterPro" id="IPR008207">
    <property type="entry name" value="Sig_transdc_His_kin_Hpt_dom"/>
</dbReference>
<dbReference type="PROSITE" id="PS50894">
    <property type="entry name" value="HPT"/>
    <property type="match status" value="1"/>
</dbReference>
<dbReference type="PRINTS" id="PR00344">
    <property type="entry name" value="BCTRLSENSOR"/>
</dbReference>
<evidence type="ECO:0008006" key="19">
    <source>
        <dbReference type="Google" id="ProtNLM"/>
    </source>
</evidence>
<organism evidence="18">
    <name type="scientific">Knufia peltigerae</name>
    <dbReference type="NCBI Taxonomy" id="1002370"/>
    <lineage>
        <taxon>Eukaryota</taxon>
        <taxon>Fungi</taxon>
        <taxon>Dikarya</taxon>
        <taxon>Ascomycota</taxon>
        <taxon>Pezizomycotina</taxon>
        <taxon>Eurotiomycetes</taxon>
        <taxon>Chaetothyriomycetidae</taxon>
        <taxon>Chaetothyriales</taxon>
        <taxon>Trichomeriaceae</taxon>
        <taxon>Knufia</taxon>
    </lineage>
</organism>
<evidence type="ECO:0000256" key="11">
    <source>
        <dbReference type="PROSITE-ProRule" id="PRU00169"/>
    </source>
</evidence>
<evidence type="ECO:0000259" key="14">
    <source>
        <dbReference type="PROSITE" id="PS50110"/>
    </source>
</evidence>
<dbReference type="CDD" id="cd01948">
    <property type="entry name" value="EAL"/>
    <property type="match status" value="1"/>
</dbReference>
<dbReference type="InterPro" id="IPR036890">
    <property type="entry name" value="HATPase_C_sf"/>
</dbReference>